<comment type="similarity">
    <text evidence="1">Belongs to the sigma-70 factor family. ECF subfamily.</text>
</comment>
<dbReference type="NCBIfam" id="TIGR02937">
    <property type="entry name" value="sigma70-ECF"/>
    <property type="match status" value="1"/>
</dbReference>
<organism evidence="7 8">
    <name type="scientific">Sphingobacterium faecale</name>
    <dbReference type="NCBI Taxonomy" id="2803775"/>
    <lineage>
        <taxon>Bacteria</taxon>
        <taxon>Pseudomonadati</taxon>
        <taxon>Bacteroidota</taxon>
        <taxon>Sphingobacteriia</taxon>
        <taxon>Sphingobacteriales</taxon>
        <taxon>Sphingobacteriaceae</taxon>
        <taxon>Sphingobacterium</taxon>
    </lineage>
</organism>
<dbReference type="Proteomes" id="UP000625283">
    <property type="component" value="Unassembled WGS sequence"/>
</dbReference>
<dbReference type="InterPro" id="IPR039425">
    <property type="entry name" value="RNA_pol_sigma-70-like"/>
</dbReference>
<dbReference type="InterPro" id="IPR013324">
    <property type="entry name" value="RNA_pol_sigma_r3/r4-like"/>
</dbReference>
<evidence type="ECO:0000256" key="4">
    <source>
        <dbReference type="ARBA" id="ARBA00023163"/>
    </source>
</evidence>
<evidence type="ECO:0000259" key="6">
    <source>
        <dbReference type="Pfam" id="PF08281"/>
    </source>
</evidence>
<keyword evidence="4" id="KW-0804">Transcription</keyword>
<name>A0ABS1R024_9SPHI</name>
<dbReference type="Pfam" id="PF04542">
    <property type="entry name" value="Sigma70_r2"/>
    <property type="match status" value="1"/>
</dbReference>
<keyword evidence="8" id="KW-1185">Reference proteome</keyword>
<feature type="domain" description="RNA polymerase sigma-70 region 2" evidence="5">
    <location>
        <begin position="32"/>
        <end position="96"/>
    </location>
</feature>
<dbReference type="InterPro" id="IPR014284">
    <property type="entry name" value="RNA_pol_sigma-70_dom"/>
</dbReference>
<evidence type="ECO:0000256" key="1">
    <source>
        <dbReference type="ARBA" id="ARBA00010641"/>
    </source>
</evidence>
<feature type="domain" description="RNA polymerase sigma factor 70 region 4 type 2" evidence="6">
    <location>
        <begin position="128"/>
        <end position="177"/>
    </location>
</feature>
<dbReference type="Gene3D" id="1.10.1740.10">
    <property type="match status" value="1"/>
</dbReference>
<evidence type="ECO:0000259" key="5">
    <source>
        <dbReference type="Pfam" id="PF04542"/>
    </source>
</evidence>
<evidence type="ECO:0000313" key="8">
    <source>
        <dbReference type="Proteomes" id="UP000625283"/>
    </source>
</evidence>
<dbReference type="RefSeq" id="WP_202101064.1">
    <property type="nucleotide sequence ID" value="NZ_JAERTY010000001.1"/>
</dbReference>
<comment type="caution">
    <text evidence="7">The sequence shown here is derived from an EMBL/GenBank/DDBJ whole genome shotgun (WGS) entry which is preliminary data.</text>
</comment>
<dbReference type="Gene3D" id="1.10.10.10">
    <property type="entry name" value="Winged helix-like DNA-binding domain superfamily/Winged helix DNA-binding domain"/>
    <property type="match status" value="1"/>
</dbReference>
<reference evidence="7 8" key="1">
    <citation type="submission" date="2021-01" db="EMBL/GenBank/DDBJ databases">
        <title>C459-1 draft genome sequence.</title>
        <authorList>
            <person name="Zhang X.-F."/>
        </authorList>
    </citation>
    <scope>NUCLEOTIDE SEQUENCE [LARGE SCALE GENOMIC DNA]</scope>
    <source>
        <strain evidence="8">C459-1</strain>
    </source>
</reference>
<dbReference type="InterPro" id="IPR013249">
    <property type="entry name" value="RNA_pol_sigma70_r4_t2"/>
</dbReference>
<dbReference type="PANTHER" id="PTHR43133:SF46">
    <property type="entry name" value="RNA POLYMERASE SIGMA-70 FACTOR ECF SUBFAMILY"/>
    <property type="match status" value="1"/>
</dbReference>
<dbReference type="InterPro" id="IPR013325">
    <property type="entry name" value="RNA_pol_sigma_r2"/>
</dbReference>
<dbReference type="SUPFAM" id="SSF88946">
    <property type="entry name" value="Sigma2 domain of RNA polymerase sigma factors"/>
    <property type="match status" value="1"/>
</dbReference>
<sequence length="201" mass="24092">MGNSATYFFHWSEKDLLMGIQRGDYAAFTEVYHRFVEKLYTFSQKIDLDSADREDVIQEVFSSLWLRRAELNIENLGAWLFMSVRKQALYQLRKKKYQDRYMQSIVEFISPFYDPILGIIQEKELQLYLDTQLTKMPPRAQEIFRLSRNEHLSHKEIAERLDISEKTVRKQIQNVLKVFRYKLGHKTLEGLILVAFLWDKK</sequence>
<proteinExistence type="inferred from homology"/>
<keyword evidence="3" id="KW-0731">Sigma factor</keyword>
<dbReference type="EMBL" id="JAERTY010000001">
    <property type="protein sequence ID" value="MBL1407246.1"/>
    <property type="molecule type" value="Genomic_DNA"/>
</dbReference>
<evidence type="ECO:0000313" key="7">
    <source>
        <dbReference type="EMBL" id="MBL1407246.1"/>
    </source>
</evidence>
<protein>
    <submittedName>
        <fullName evidence="7">Sigma-70 family RNA polymerase sigma factor</fullName>
    </submittedName>
</protein>
<evidence type="ECO:0000256" key="3">
    <source>
        <dbReference type="ARBA" id="ARBA00023082"/>
    </source>
</evidence>
<keyword evidence="2" id="KW-0805">Transcription regulation</keyword>
<gene>
    <name evidence="7" type="ORF">JKG61_00630</name>
</gene>
<dbReference type="PANTHER" id="PTHR43133">
    <property type="entry name" value="RNA POLYMERASE ECF-TYPE SIGMA FACTO"/>
    <property type="match status" value="1"/>
</dbReference>
<accession>A0ABS1R024</accession>
<dbReference type="Pfam" id="PF08281">
    <property type="entry name" value="Sigma70_r4_2"/>
    <property type="match status" value="1"/>
</dbReference>
<dbReference type="InterPro" id="IPR036388">
    <property type="entry name" value="WH-like_DNA-bd_sf"/>
</dbReference>
<evidence type="ECO:0000256" key="2">
    <source>
        <dbReference type="ARBA" id="ARBA00023015"/>
    </source>
</evidence>
<dbReference type="SUPFAM" id="SSF88659">
    <property type="entry name" value="Sigma3 and sigma4 domains of RNA polymerase sigma factors"/>
    <property type="match status" value="1"/>
</dbReference>
<dbReference type="InterPro" id="IPR007627">
    <property type="entry name" value="RNA_pol_sigma70_r2"/>
</dbReference>